<evidence type="ECO:0000256" key="4">
    <source>
        <dbReference type="ARBA" id="ARBA00022989"/>
    </source>
</evidence>
<proteinExistence type="predicted"/>
<evidence type="ECO:0000256" key="9">
    <source>
        <dbReference type="SAM" id="Phobius"/>
    </source>
</evidence>
<feature type="repeat" description="ANK" evidence="7">
    <location>
        <begin position="134"/>
        <end position="166"/>
    </location>
</feature>
<evidence type="ECO:0000256" key="2">
    <source>
        <dbReference type="ARBA" id="ARBA00022692"/>
    </source>
</evidence>
<feature type="transmembrane region" description="Helical" evidence="9">
    <location>
        <begin position="1260"/>
        <end position="1286"/>
    </location>
</feature>
<feature type="compositionally biased region" description="Acidic residues" evidence="8">
    <location>
        <begin position="893"/>
        <end position="902"/>
    </location>
</feature>
<feature type="compositionally biased region" description="Basic and acidic residues" evidence="8">
    <location>
        <begin position="1429"/>
        <end position="1441"/>
    </location>
</feature>
<dbReference type="Pfam" id="PF00520">
    <property type="entry name" value="Ion_trans"/>
    <property type="match status" value="1"/>
</dbReference>
<evidence type="ECO:0000256" key="8">
    <source>
        <dbReference type="SAM" id="MobiDB-lite"/>
    </source>
</evidence>
<keyword evidence="2 9" id="KW-0812">Transmembrane</keyword>
<feature type="repeat" description="ANK" evidence="7">
    <location>
        <begin position="267"/>
        <end position="299"/>
    </location>
</feature>
<dbReference type="PROSITE" id="PS50297">
    <property type="entry name" value="ANK_REP_REGION"/>
    <property type="match status" value="19"/>
</dbReference>
<dbReference type="PROSITE" id="PS50088">
    <property type="entry name" value="ANK_REPEAT"/>
    <property type="match status" value="19"/>
</dbReference>
<keyword evidence="3" id="KW-0677">Repeat</keyword>
<evidence type="ECO:0000256" key="7">
    <source>
        <dbReference type="PROSITE-ProRule" id="PRU00023"/>
    </source>
</evidence>
<evidence type="ECO:0000256" key="5">
    <source>
        <dbReference type="ARBA" id="ARBA00023043"/>
    </source>
</evidence>
<feature type="repeat" description="ANK" evidence="7">
    <location>
        <begin position="532"/>
        <end position="557"/>
    </location>
</feature>
<protein>
    <recommendedName>
        <fullName evidence="10">Ion transport domain-containing protein</fullName>
    </recommendedName>
</protein>
<dbReference type="SMART" id="SM00248">
    <property type="entry name" value="ANK"/>
    <property type="match status" value="24"/>
</dbReference>
<dbReference type="Pfam" id="PF00023">
    <property type="entry name" value="Ank"/>
    <property type="match status" value="2"/>
</dbReference>
<dbReference type="GO" id="GO:0005216">
    <property type="term" value="F:monoatomic ion channel activity"/>
    <property type="evidence" value="ECO:0007669"/>
    <property type="project" value="InterPro"/>
</dbReference>
<keyword evidence="5 7" id="KW-0040">ANK repeat</keyword>
<feature type="repeat" description="ANK" evidence="7">
    <location>
        <begin position="399"/>
        <end position="431"/>
    </location>
</feature>
<feature type="region of interest" description="Disordered" evidence="8">
    <location>
        <begin position="880"/>
        <end position="907"/>
    </location>
</feature>
<feature type="transmembrane region" description="Helical" evidence="9">
    <location>
        <begin position="1185"/>
        <end position="1207"/>
    </location>
</feature>
<dbReference type="EnsemblMetazoa" id="Aqu2.1.17886_001">
    <property type="protein sequence ID" value="Aqu2.1.17886_001"/>
    <property type="gene ID" value="Aqu2.1.17886"/>
</dbReference>
<dbReference type="PANTHER" id="PTHR24171:SF9">
    <property type="entry name" value="ANKYRIN REPEAT DOMAIN-CONTAINING PROTEIN 39"/>
    <property type="match status" value="1"/>
</dbReference>
<dbReference type="Gene3D" id="1.25.40.20">
    <property type="entry name" value="Ankyrin repeat-containing domain"/>
    <property type="match status" value="9"/>
</dbReference>
<evidence type="ECO:0000313" key="11">
    <source>
        <dbReference type="EnsemblMetazoa" id="Aqu2.1.17886_001"/>
    </source>
</evidence>
<feature type="domain" description="Ion transport" evidence="10">
    <location>
        <begin position="1032"/>
        <end position="1296"/>
    </location>
</feature>
<keyword evidence="4 9" id="KW-1133">Transmembrane helix</keyword>
<feature type="transmembrane region" description="Helical" evidence="9">
    <location>
        <begin position="1027"/>
        <end position="1049"/>
    </location>
</feature>
<dbReference type="InParanoid" id="A0A1X7TSN9"/>
<feature type="repeat" description="ANK" evidence="7">
    <location>
        <begin position="333"/>
        <end position="365"/>
    </location>
</feature>
<feature type="repeat" description="ANK" evidence="7">
    <location>
        <begin position="101"/>
        <end position="133"/>
    </location>
</feature>
<feature type="repeat" description="ANK" evidence="7">
    <location>
        <begin position="499"/>
        <end position="531"/>
    </location>
</feature>
<dbReference type="InterPro" id="IPR005821">
    <property type="entry name" value="Ion_trans_dom"/>
</dbReference>
<evidence type="ECO:0000259" key="10">
    <source>
        <dbReference type="Pfam" id="PF00520"/>
    </source>
</evidence>
<feature type="repeat" description="ANK" evidence="7">
    <location>
        <begin position="300"/>
        <end position="332"/>
    </location>
</feature>
<feature type="repeat" description="ANK" evidence="7">
    <location>
        <begin position="201"/>
        <end position="233"/>
    </location>
</feature>
<feature type="repeat" description="ANK" evidence="7">
    <location>
        <begin position="25"/>
        <end position="51"/>
    </location>
</feature>
<feature type="repeat" description="ANK" evidence="7">
    <location>
        <begin position="68"/>
        <end position="100"/>
    </location>
</feature>
<feature type="repeat" description="ANK" evidence="7">
    <location>
        <begin position="366"/>
        <end position="398"/>
    </location>
</feature>
<feature type="repeat" description="ANK" evidence="7">
    <location>
        <begin position="718"/>
        <end position="742"/>
    </location>
</feature>
<feature type="repeat" description="ANK" evidence="7">
    <location>
        <begin position="465"/>
        <end position="489"/>
    </location>
</feature>
<feature type="repeat" description="ANK" evidence="7">
    <location>
        <begin position="432"/>
        <end position="464"/>
    </location>
</feature>
<feature type="repeat" description="ANK" evidence="7">
    <location>
        <begin position="752"/>
        <end position="784"/>
    </location>
</feature>
<dbReference type="Pfam" id="PF12796">
    <property type="entry name" value="Ank_2"/>
    <property type="match status" value="6"/>
</dbReference>
<dbReference type="InterPro" id="IPR002110">
    <property type="entry name" value="Ankyrin_rpt"/>
</dbReference>
<accession>A0A1X7TSN9</accession>
<feature type="region of interest" description="Disordered" evidence="8">
    <location>
        <begin position="1413"/>
        <end position="1441"/>
    </location>
</feature>
<keyword evidence="6 9" id="KW-0472">Membrane</keyword>
<name>A0A1X7TSN9_AMPQE</name>
<organism evidence="11">
    <name type="scientific">Amphimedon queenslandica</name>
    <name type="common">Sponge</name>
    <dbReference type="NCBI Taxonomy" id="400682"/>
    <lineage>
        <taxon>Eukaryota</taxon>
        <taxon>Metazoa</taxon>
        <taxon>Porifera</taxon>
        <taxon>Demospongiae</taxon>
        <taxon>Heteroscleromorpha</taxon>
        <taxon>Haplosclerida</taxon>
        <taxon>Niphatidae</taxon>
        <taxon>Amphimedon</taxon>
    </lineage>
</organism>
<feature type="repeat" description="ANK" evidence="7">
    <location>
        <begin position="566"/>
        <end position="598"/>
    </location>
</feature>
<dbReference type="SUPFAM" id="SSF48403">
    <property type="entry name" value="Ankyrin repeat"/>
    <property type="match status" value="3"/>
</dbReference>
<feature type="repeat" description="ANK" evidence="7">
    <location>
        <begin position="633"/>
        <end position="665"/>
    </location>
</feature>
<sequence>MNSDYDKVAELLQKGGVNIIATDKNKSTPLHLACTAGNERIVDLLIKKSADSLAPASQRSFINLTDGHENTPLGIACYKGHTQVAELLLNHGADINHTNSQQRTPLGVACIEGHTEIVKLLLNHGADINAIDINQNTPLGNASIPGHMEIVKLLLKHGADINHTDKDNDTMIGIACIGGHTEIVKLLLEHGGADVNHVNKYKRTPLIMTCIEGHTEIIELLLKHGANLSATDSHNDTALGVACIKGFTQVVELLLKHGADVKHTNKYKRTPLVMTCIEGHMQIIELLLEYGSEVNVTDDDNDTPLGVACMKGFAQVVELLLKHGADITHANKHKRTPLVMACLEGHTGIVEVLLKHGADINVTDKHKRTPLVMTCIEGHVQIIELLLKYGSDVNFTDDDNDTPLGIACIKGFTQVVELLLKHGADITHINKHKRTPLGMTCIEGHEQIVDLLLKHGAKTDVTDNNGNTPLGNASIPGHTKVVELLLKHGGADINHKNKQERTPLSVACIEGHTEVVQLLLEHKADVNVTDNNRNTPLGNASIPGHAEIVKLLLQRGVTDMNHKNKNDRTPLGMACMEGHPQVVELLLKHGADISVTDDNKNTPLGNASEPGHTQIVELILKHGGAAIDHKNRDKCTPLVMACMEGHTKVVELLLKHGANINATDDSHDTPLGIACKKGFTQIVELLLKHDGADNNANTKNQRTVEQHGKAKINHTNANKQTPLGIACEEGHTQIVEMLLEHGEANINHPDKEKNTPLGIAYNKGHIKLVELLLKYKADVNVTDKDDNTILYNACKVGRVQVIELFLAQDDADFTKCDKKGLNPLDIAVEKGHKDAAMAIVKSDKHWEQALRNLTALDESDDIGIQRIWCCKRKRSSSVASDKRDDVSNKSNDSSDDSDDSSDSDATSVSNDISINIKNVLRDEVVNKSETKFTTPLRRIINKMPDVAKVIFERCCKTKAPQDHPNHEITFNYEFLDDFDQEWSKRSKYSSQNHCLNILANSQSADLLQHPLATALLNKKWRKIGRKFYYSNLTVYFLFVILLTSFALALHSPNSPTCMEVFGNDTNTFIDCSPDDNPVHQRYISFASVCLIIYSAIMILREVFQMIQFRLQYFTSSVNFFEILLFILTIMFASVRSSECYCTRPWQWQVGVIAVFLSWIALIFSIRKLPIVGIYVVMFIKIFNNFVKVVLLALLLIFAFAVPFYMMFYDPQDGIVGIRTPFITPWRTIMKTVIMTEGEYDMDSILRQNNQMSSPDIQYPVVAFSLIVVFVVLMPILFLNLLTGLAVGDTQEIQKSADTYRLVLRVEFTLPIEEFLRSLLQSPRLPKRVKRSLDSWKKSLIKPMEARKPNQQSFFKQKIDEIVNSVSIDQETVADVKNQLSEEIKELRLEVRCSVSQEVKDLRSSMDQLLTIVKSMKNEKQGGKGGGAGEVREPEKEGQQQK</sequence>
<dbReference type="OrthoDB" id="427518at2759"/>
<dbReference type="InterPro" id="IPR036770">
    <property type="entry name" value="Ankyrin_rpt-contain_sf"/>
</dbReference>
<dbReference type="Pfam" id="PF13637">
    <property type="entry name" value="Ank_4"/>
    <property type="match status" value="3"/>
</dbReference>
<dbReference type="GO" id="GO:0016020">
    <property type="term" value="C:membrane"/>
    <property type="evidence" value="ECO:0007669"/>
    <property type="project" value="UniProtKB-SubCell"/>
</dbReference>
<feature type="transmembrane region" description="Helical" evidence="9">
    <location>
        <begin position="1082"/>
        <end position="1100"/>
    </location>
</feature>
<evidence type="ECO:0000256" key="3">
    <source>
        <dbReference type="ARBA" id="ARBA00022737"/>
    </source>
</evidence>
<feature type="transmembrane region" description="Helical" evidence="9">
    <location>
        <begin position="1145"/>
        <end position="1165"/>
    </location>
</feature>
<evidence type="ECO:0000256" key="1">
    <source>
        <dbReference type="ARBA" id="ARBA00004141"/>
    </source>
</evidence>
<evidence type="ECO:0000256" key="6">
    <source>
        <dbReference type="ARBA" id="ARBA00023136"/>
    </source>
</evidence>
<dbReference type="PRINTS" id="PR01415">
    <property type="entry name" value="ANKYRIN"/>
</dbReference>
<dbReference type="PANTHER" id="PTHR24171">
    <property type="entry name" value="ANKYRIN REPEAT DOMAIN-CONTAINING PROTEIN 39-RELATED"/>
    <property type="match status" value="1"/>
</dbReference>
<reference evidence="11" key="1">
    <citation type="submission" date="2017-05" db="UniProtKB">
        <authorList>
            <consortium name="EnsemblMetazoa"/>
        </authorList>
    </citation>
    <scope>IDENTIFICATION</scope>
</reference>
<comment type="subcellular location">
    <subcellularLocation>
        <location evidence="1">Membrane</location>
        <topology evidence="1">Multi-pass membrane protein</topology>
    </subcellularLocation>
</comment>
<feature type="repeat" description="ANK" evidence="7">
    <location>
        <begin position="234"/>
        <end position="266"/>
    </location>
</feature>
<feature type="transmembrane region" description="Helical" evidence="9">
    <location>
        <begin position="1112"/>
        <end position="1133"/>
    </location>
</feature>